<organism evidence="1 2">
    <name type="scientific">Aspergillus pseudoviridinutans</name>
    <dbReference type="NCBI Taxonomy" id="1517512"/>
    <lineage>
        <taxon>Eukaryota</taxon>
        <taxon>Fungi</taxon>
        <taxon>Dikarya</taxon>
        <taxon>Ascomycota</taxon>
        <taxon>Pezizomycotina</taxon>
        <taxon>Eurotiomycetes</taxon>
        <taxon>Eurotiomycetidae</taxon>
        <taxon>Eurotiales</taxon>
        <taxon>Aspergillaceae</taxon>
        <taxon>Aspergillus</taxon>
        <taxon>Aspergillus subgen. Fumigati</taxon>
    </lineage>
</organism>
<comment type="caution">
    <text evidence="1">The sequence shown here is derived from an EMBL/GenBank/DDBJ whole genome shotgun (WGS) entry which is preliminary data.</text>
</comment>
<sequence>MATARSVHWIHSQAVSTSTVPDSMELFSPPSWKNQNWADAAKGDRLGSDTLTFENRAGRLAETMPPPAPISWATDQDAWGFPAWYE</sequence>
<dbReference type="AlphaFoldDB" id="A0A9P3BC08"/>
<keyword evidence="2" id="KW-1185">Reference proteome</keyword>
<accession>A0A9P3BC08</accession>
<dbReference type="GeneID" id="67004654"/>
<proteinExistence type="predicted"/>
<dbReference type="Proteomes" id="UP001043456">
    <property type="component" value="Unassembled WGS sequence"/>
</dbReference>
<protein>
    <submittedName>
        <fullName evidence="1">Uncharacterized protein</fullName>
    </submittedName>
</protein>
<name>A0A9P3BC08_9EURO</name>
<gene>
    <name evidence="1" type="ORF">Asppvi_006043</name>
</gene>
<evidence type="ECO:0000313" key="1">
    <source>
        <dbReference type="EMBL" id="GIJ87139.1"/>
    </source>
</evidence>
<dbReference type="RefSeq" id="XP_043157885.1">
    <property type="nucleotide sequence ID" value="XM_043301950.1"/>
</dbReference>
<evidence type="ECO:0000313" key="2">
    <source>
        <dbReference type="Proteomes" id="UP001043456"/>
    </source>
</evidence>
<reference evidence="1 2" key="1">
    <citation type="submission" date="2018-10" db="EMBL/GenBank/DDBJ databases">
        <title>Pan-genome distribution and transcriptional activeness of fungal secondary metabolism genes in Aspergillus section Fumigati.</title>
        <authorList>
            <person name="Takahashi H."/>
            <person name="Umemura M."/>
            <person name="Ninomiya A."/>
            <person name="Kusuya Y."/>
            <person name="Urayama S."/>
            <person name="Shimizu M."/>
            <person name="Watanabe A."/>
            <person name="Kamei K."/>
            <person name="Yaguchi T."/>
            <person name="Hagiwara D."/>
        </authorList>
    </citation>
    <scope>NUCLEOTIDE SEQUENCE [LARGE SCALE GENOMIC DNA]</scope>
    <source>
        <strain evidence="1 2">IFM 55266</strain>
    </source>
</reference>
<dbReference type="EMBL" id="BHVY01000004">
    <property type="protein sequence ID" value="GIJ87139.1"/>
    <property type="molecule type" value="Genomic_DNA"/>
</dbReference>